<keyword evidence="2" id="KW-0472">Membrane</keyword>
<feature type="compositionally biased region" description="Polar residues" evidence="1">
    <location>
        <begin position="143"/>
        <end position="153"/>
    </location>
</feature>
<evidence type="ECO:0000313" key="5">
    <source>
        <dbReference type="Proteomes" id="UP000274756"/>
    </source>
</evidence>
<sequence length="159" mass="18289">MGGSSSTPKIEPLLEHHQPYPDMNVIFKGIPKMIQVADDMHRMTNYIMDLRNMTFALICISAIGLFVFLILKVKQSRNNNARRKLEIGRRIESLDERSFPRHTHYGTYQQNYGDWHDRGKPTVSVDIEKLQMNNGNNNEKEASNPTNSKNLPNGQPHKV</sequence>
<dbReference type="Proteomes" id="UP000274756">
    <property type="component" value="Unassembled WGS sequence"/>
</dbReference>
<feature type="region of interest" description="Disordered" evidence="1">
    <location>
        <begin position="134"/>
        <end position="159"/>
    </location>
</feature>
<evidence type="ECO:0000313" key="3">
    <source>
        <dbReference type="EMBL" id="VDN60405.1"/>
    </source>
</evidence>
<proteinExistence type="predicted"/>
<evidence type="ECO:0000256" key="1">
    <source>
        <dbReference type="SAM" id="MobiDB-lite"/>
    </source>
</evidence>
<dbReference type="Proteomes" id="UP000038040">
    <property type="component" value="Unplaced"/>
</dbReference>
<dbReference type="EMBL" id="UYYG01001214">
    <property type="protein sequence ID" value="VDN60405.1"/>
    <property type="molecule type" value="Genomic_DNA"/>
</dbReference>
<keyword evidence="2" id="KW-0812">Transmembrane</keyword>
<keyword evidence="2" id="KW-1133">Transmembrane helix</keyword>
<reference evidence="3 5" key="2">
    <citation type="submission" date="2018-11" db="EMBL/GenBank/DDBJ databases">
        <authorList>
            <consortium name="Pathogen Informatics"/>
        </authorList>
    </citation>
    <scope>NUCLEOTIDE SEQUENCE [LARGE SCALE GENOMIC DNA]</scope>
</reference>
<name>A0A0N4UKZ1_DRAME</name>
<dbReference type="AlphaFoldDB" id="A0A0N4UKZ1"/>
<evidence type="ECO:0000256" key="2">
    <source>
        <dbReference type="SAM" id="Phobius"/>
    </source>
</evidence>
<dbReference type="WBParaSite" id="DME_0000843401-mRNA-1">
    <property type="protein sequence ID" value="DME_0000843401-mRNA-1"/>
    <property type="gene ID" value="DME_0000843401"/>
</dbReference>
<accession>A0A0N4UKZ1</accession>
<evidence type="ECO:0000313" key="6">
    <source>
        <dbReference type="WBParaSite" id="DME_0000843401-mRNA-1"/>
    </source>
</evidence>
<gene>
    <name evidence="3" type="ORF">DME_LOCUS10378</name>
</gene>
<evidence type="ECO:0000313" key="4">
    <source>
        <dbReference type="Proteomes" id="UP000038040"/>
    </source>
</evidence>
<dbReference type="OrthoDB" id="5858966at2759"/>
<feature type="transmembrane region" description="Helical" evidence="2">
    <location>
        <begin position="53"/>
        <end position="73"/>
    </location>
</feature>
<organism evidence="4 6">
    <name type="scientific">Dracunculus medinensis</name>
    <name type="common">Guinea worm</name>
    <dbReference type="NCBI Taxonomy" id="318479"/>
    <lineage>
        <taxon>Eukaryota</taxon>
        <taxon>Metazoa</taxon>
        <taxon>Ecdysozoa</taxon>
        <taxon>Nematoda</taxon>
        <taxon>Chromadorea</taxon>
        <taxon>Rhabditida</taxon>
        <taxon>Spirurina</taxon>
        <taxon>Dracunculoidea</taxon>
        <taxon>Dracunculidae</taxon>
        <taxon>Dracunculus</taxon>
    </lineage>
</organism>
<keyword evidence="5" id="KW-1185">Reference proteome</keyword>
<protein>
    <submittedName>
        <fullName evidence="3 6">Uncharacterized protein</fullName>
    </submittedName>
</protein>
<reference evidence="6" key="1">
    <citation type="submission" date="2017-02" db="UniProtKB">
        <authorList>
            <consortium name="WormBaseParasite"/>
        </authorList>
    </citation>
    <scope>IDENTIFICATION</scope>
</reference>